<organism evidence="1 2">
    <name type="scientific">Herbaspirillum huttiense subsp. lycopersici</name>
    <dbReference type="NCBI Taxonomy" id="3074428"/>
    <lineage>
        <taxon>Bacteria</taxon>
        <taxon>Pseudomonadati</taxon>
        <taxon>Pseudomonadota</taxon>
        <taxon>Betaproteobacteria</taxon>
        <taxon>Burkholderiales</taxon>
        <taxon>Oxalobacteraceae</taxon>
        <taxon>Herbaspirillum</taxon>
    </lineage>
</organism>
<dbReference type="Proteomes" id="UP001246576">
    <property type="component" value="Unassembled WGS sequence"/>
</dbReference>
<evidence type="ECO:0000313" key="1">
    <source>
        <dbReference type="EMBL" id="MDR9847040.1"/>
    </source>
</evidence>
<evidence type="ECO:0008006" key="3">
    <source>
        <dbReference type="Google" id="ProtNLM"/>
    </source>
</evidence>
<reference evidence="1" key="1">
    <citation type="submission" date="2023-09" db="EMBL/GenBank/DDBJ databases">
        <title>Description of first Herbaspirillum huttiense subsp. nephrolepsisexaltata and Herbaspirillum huttiense subsp. lycopersicon.</title>
        <authorList>
            <person name="Poudel M."/>
            <person name="Sharma A."/>
            <person name="Goss E."/>
            <person name="Tapia J.H."/>
            <person name="Harmon C.M."/>
            <person name="Jones J.B."/>
        </authorList>
    </citation>
    <scope>NUCLEOTIDE SEQUENCE</scope>
    <source>
        <strain evidence="1">SE1</strain>
    </source>
</reference>
<name>A0ABU2EGN2_9BURK</name>
<accession>A0ABU2EGN2</accession>
<comment type="caution">
    <text evidence="1">The sequence shown here is derived from an EMBL/GenBank/DDBJ whole genome shotgun (WGS) entry which is preliminary data.</text>
</comment>
<protein>
    <recommendedName>
        <fullName evidence="3">Ribbon-helix-helix CopG family protein</fullName>
    </recommendedName>
</protein>
<dbReference type="EMBL" id="JAVLSJ010000001">
    <property type="protein sequence ID" value="MDR9847040.1"/>
    <property type="molecule type" value="Genomic_DNA"/>
</dbReference>
<keyword evidence="2" id="KW-1185">Reference proteome</keyword>
<dbReference type="RefSeq" id="WP_310839462.1">
    <property type="nucleotide sequence ID" value="NZ_JAVLSJ010000001.1"/>
</dbReference>
<gene>
    <name evidence="1" type="ORF">RI048_02320</name>
</gene>
<evidence type="ECO:0000313" key="2">
    <source>
        <dbReference type="Proteomes" id="UP001246576"/>
    </source>
</evidence>
<proteinExistence type="predicted"/>
<sequence length="96" mass="10707">MSEQKKSRYTIEISPEHQAKLAATAKQHKLSQGEVIEVLLELIDPAVHDPALAKRREEKVVERTAKRAAEAPKKEVLAKFKSLSPEQQAALLANIQ</sequence>